<dbReference type="Proteomes" id="UP000660070">
    <property type="component" value="Unassembled WGS sequence"/>
</dbReference>
<evidence type="ECO:0008006" key="4">
    <source>
        <dbReference type="Google" id="ProtNLM"/>
    </source>
</evidence>
<organism evidence="2 3">
    <name type="scientific">Kaistella gelatinilytica</name>
    <dbReference type="NCBI Taxonomy" id="2787636"/>
    <lineage>
        <taxon>Bacteria</taxon>
        <taxon>Pseudomonadati</taxon>
        <taxon>Bacteroidota</taxon>
        <taxon>Flavobacteriia</taxon>
        <taxon>Flavobacteriales</taxon>
        <taxon>Weeksellaceae</taxon>
        <taxon>Chryseobacterium group</taxon>
        <taxon>Kaistella</taxon>
    </lineage>
</organism>
<evidence type="ECO:0000313" key="2">
    <source>
        <dbReference type="EMBL" id="MBF8457905.1"/>
    </source>
</evidence>
<feature type="region of interest" description="Disordered" evidence="1">
    <location>
        <begin position="104"/>
        <end position="127"/>
    </location>
</feature>
<protein>
    <recommendedName>
        <fullName evidence="4">Lipoprotein</fullName>
    </recommendedName>
</protein>
<sequence>MKNFIAFSFFLLMISCGKKEVKKEAVVQENATVPPYDTIAVDSFSNGAVSVDIARKIKMSSLAYQDSLKEVRKKMEAEKLIQKEKDEQGKATKKAEEDVKKAEALKLKKEKEKSNPEISTPDKATKP</sequence>
<accession>A0ABS0FE03</accession>
<gene>
    <name evidence="2" type="ORF">IV494_12025</name>
</gene>
<keyword evidence="3" id="KW-1185">Reference proteome</keyword>
<evidence type="ECO:0000256" key="1">
    <source>
        <dbReference type="SAM" id="MobiDB-lite"/>
    </source>
</evidence>
<comment type="caution">
    <text evidence="2">The sequence shown here is derived from an EMBL/GenBank/DDBJ whole genome shotgun (WGS) entry which is preliminary data.</text>
</comment>
<dbReference type="EMBL" id="JADPVI010000003">
    <property type="protein sequence ID" value="MBF8457905.1"/>
    <property type="molecule type" value="Genomic_DNA"/>
</dbReference>
<feature type="compositionally biased region" description="Basic and acidic residues" evidence="1">
    <location>
        <begin position="104"/>
        <end position="115"/>
    </location>
</feature>
<name>A0ABS0FE03_9FLAO</name>
<proteinExistence type="predicted"/>
<evidence type="ECO:0000313" key="3">
    <source>
        <dbReference type="Proteomes" id="UP000660070"/>
    </source>
</evidence>
<dbReference type="RefSeq" id="WP_196080380.1">
    <property type="nucleotide sequence ID" value="NZ_JADPVI010000003.1"/>
</dbReference>
<dbReference type="PROSITE" id="PS51257">
    <property type="entry name" value="PROKAR_LIPOPROTEIN"/>
    <property type="match status" value="1"/>
</dbReference>
<reference evidence="2 3" key="1">
    <citation type="submission" date="2020-11" db="EMBL/GenBank/DDBJ databases">
        <title>Kaistella gelatinilytica sp. nov., a flavobacterium isolated from Antarctic Soil.</title>
        <authorList>
            <person name="Li J."/>
        </authorList>
    </citation>
    <scope>NUCLEOTIDE SEQUENCE [LARGE SCALE GENOMIC DNA]</scope>
    <source>
        <strain evidence="2 3">G5-32</strain>
    </source>
</reference>